<dbReference type="AlphaFoldDB" id="A0A899G2M5"/>
<gene>
    <name evidence="1" type="ORF">MERGE_001400</name>
</gene>
<keyword evidence="2" id="KW-1185">Reference proteome</keyword>
<evidence type="ECO:0000313" key="2">
    <source>
        <dbReference type="Proteomes" id="UP000663699"/>
    </source>
</evidence>
<evidence type="ECO:0000313" key="1">
    <source>
        <dbReference type="EMBL" id="QSL67013.1"/>
    </source>
</evidence>
<organism evidence="1 2">
    <name type="scientific">Pneumocystis wakefieldiae</name>
    <dbReference type="NCBI Taxonomy" id="38082"/>
    <lineage>
        <taxon>Eukaryota</taxon>
        <taxon>Fungi</taxon>
        <taxon>Dikarya</taxon>
        <taxon>Ascomycota</taxon>
        <taxon>Taphrinomycotina</taxon>
        <taxon>Pneumocystomycetes</taxon>
        <taxon>Pneumocystaceae</taxon>
        <taxon>Pneumocystis</taxon>
    </lineage>
</organism>
<reference evidence="1" key="1">
    <citation type="submission" date="2020-06" db="EMBL/GenBank/DDBJ databases">
        <title>Genomes of multiple members of Pneumocystis genus reveal paths to human pathogen Pneumocystis jirovecii.</title>
        <authorList>
            <person name="Cisse O.H."/>
            <person name="Ma L."/>
            <person name="Dekker J."/>
            <person name="Khil P."/>
            <person name="Jo J."/>
            <person name="Brenchley J."/>
            <person name="Blair R."/>
            <person name="Pahar B."/>
            <person name="Chabe M."/>
            <person name="Van Rompay K.A."/>
            <person name="Keesler R."/>
            <person name="Sukura A."/>
            <person name="Hirsch V."/>
            <person name="Kutty G."/>
            <person name="Liu Y."/>
            <person name="Peng L."/>
            <person name="Chen J."/>
            <person name="Song J."/>
            <person name="Weissenbacher-Lang C."/>
            <person name="Xu J."/>
            <person name="Upham N.S."/>
            <person name="Stajich J.E."/>
            <person name="Cuomo C.A."/>
            <person name="Cushion M.T."/>
            <person name="Kovacs J.A."/>
        </authorList>
    </citation>
    <scope>NUCLEOTIDE SEQUENCE</scope>
    <source>
        <strain evidence="1">2A</strain>
    </source>
</reference>
<accession>A0A899G2M5</accession>
<sequence length="68" mass="7881">MERLVSNRGAVNIIKNYDTSLPSNSKKSKSESSNISLLTKNIQIIYSTETFIITKYFYNKNIQNMHHI</sequence>
<dbReference type="Proteomes" id="UP000663699">
    <property type="component" value="Chromosome 16"/>
</dbReference>
<proteinExistence type="predicted"/>
<dbReference type="EMBL" id="CP054547">
    <property type="protein sequence ID" value="QSL67013.1"/>
    <property type="molecule type" value="Genomic_DNA"/>
</dbReference>
<protein>
    <submittedName>
        <fullName evidence="1">Uncharacterized protein</fullName>
    </submittedName>
</protein>
<name>A0A899G2M5_9ASCO</name>